<dbReference type="AlphaFoldDB" id="A0A086Y3E5"/>
<keyword evidence="3" id="KW-1185">Reference proteome</keyword>
<sequence>MLSEVRHTRIVRLAKVVLPLAALALLSTIFLISDRVDPTRAPLYSEVDLDRIAREQRIGAPHYSGVTQDGDALRVEATAAYPDLNGTTGTRATDMKAHLVSPSTGETTDMTARSGLIDPARTEIALMGDVTLKTSTGYDLATGEARIATDRSRISLPGAVDGRAPYGTLSSDSAEMSRPAAGAPYDLVFTGGVKLVYQPH</sequence>
<evidence type="ECO:0008006" key="4">
    <source>
        <dbReference type="Google" id="ProtNLM"/>
    </source>
</evidence>
<name>A0A086Y3E5_9RHOB</name>
<organism evidence="2 3">
    <name type="scientific">Paenirhodobacter enshiensis</name>
    <dbReference type="NCBI Taxonomy" id="1105367"/>
    <lineage>
        <taxon>Bacteria</taxon>
        <taxon>Pseudomonadati</taxon>
        <taxon>Pseudomonadota</taxon>
        <taxon>Alphaproteobacteria</taxon>
        <taxon>Rhodobacterales</taxon>
        <taxon>Rhodobacter group</taxon>
        <taxon>Paenirhodobacter</taxon>
    </lineage>
</organism>
<keyword evidence="1" id="KW-1133">Transmembrane helix</keyword>
<evidence type="ECO:0000313" key="3">
    <source>
        <dbReference type="Proteomes" id="UP000028824"/>
    </source>
</evidence>
<evidence type="ECO:0000256" key="1">
    <source>
        <dbReference type="SAM" id="Phobius"/>
    </source>
</evidence>
<dbReference type="EMBL" id="JFZB01000005">
    <property type="protein sequence ID" value="KFI28795.1"/>
    <property type="molecule type" value="Genomic_DNA"/>
</dbReference>
<comment type="caution">
    <text evidence="2">The sequence shown here is derived from an EMBL/GenBank/DDBJ whole genome shotgun (WGS) entry which is preliminary data.</text>
</comment>
<keyword evidence="1" id="KW-0472">Membrane</keyword>
<protein>
    <recommendedName>
        <fullName evidence="4">Lipopolysaccharide export system protein LptC</fullName>
    </recommendedName>
</protein>
<keyword evidence="1" id="KW-0812">Transmembrane</keyword>
<reference evidence="2 3" key="1">
    <citation type="submission" date="2014-03" db="EMBL/GenBank/DDBJ databases">
        <title>Genome of Paenirhodobacter enshiensis DW2-9.</title>
        <authorList>
            <person name="Wang D."/>
            <person name="Wang G."/>
        </authorList>
    </citation>
    <scope>NUCLEOTIDE SEQUENCE [LARGE SCALE GENOMIC DNA]</scope>
    <source>
        <strain evidence="2 3">DW2-9</strain>
    </source>
</reference>
<dbReference type="eggNOG" id="COG5375">
    <property type="taxonomic scope" value="Bacteria"/>
</dbReference>
<dbReference type="RefSeq" id="WP_036635180.1">
    <property type="nucleotide sequence ID" value="NZ_JFZB01000005.1"/>
</dbReference>
<proteinExistence type="predicted"/>
<dbReference type="Proteomes" id="UP000028824">
    <property type="component" value="Unassembled WGS sequence"/>
</dbReference>
<dbReference type="OrthoDB" id="7871110at2"/>
<gene>
    <name evidence="2" type="ORF">CG50_11265</name>
</gene>
<dbReference type="STRING" id="1105367.CG50_11265"/>
<evidence type="ECO:0000313" key="2">
    <source>
        <dbReference type="EMBL" id="KFI28795.1"/>
    </source>
</evidence>
<feature type="transmembrane region" description="Helical" evidence="1">
    <location>
        <begin position="12"/>
        <end position="32"/>
    </location>
</feature>
<accession>A0A086Y3E5</accession>